<dbReference type="OrthoDB" id="9761577at2"/>
<dbReference type="InterPro" id="IPR012767">
    <property type="entry name" value="Trehalose_TreY"/>
</dbReference>
<dbReference type="Proteomes" id="UP000318405">
    <property type="component" value="Unassembled WGS sequence"/>
</dbReference>
<feature type="domain" description="Glycosyl hydrolase family 13 catalytic" evidence="1">
    <location>
        <begin position="14"/>
        <end position="708"/>
    </location>
</feature>
<dbReference type="NCBIfam" id="TIGR02401">
    <property type="entry name" value="trehalose_TreY"/>
    <property type="match status" value="1"/>
</dbReference>
<reference evidence="2 3" key="1">
    <citation type="submission" date="2019-07" db="EMBL/GenBank/DDBJ databases">
        <title>Qingshengfaniella alkalisoli gen. nov., sp. nov., isolated from saline soil.</title>
        <authorList>
            <person name="Xu L."/>
            <person name="Huang X.-X."/>
            <person name="Sun J.-Q."/>
        </authorList>
    </citation>
    <scope>NUCLEOTIDE SEQUENCE [LARGE SCALE GENOMIC DNA]</scope>
    <source>
        <strain evidence="2 3">DSM 27279</strain>
    </source>
</reference>
<dbReference type="InterPro" id="IPR006047">
    <property type="entry name" value="GH13_cat_dom"/>
</dbReference>
<dbReference type="RefSeq" id="WP_143948141.1">
    <property type="nucleotide sequence ID" value="NZ_BAABMB010000002.1"/>
</dbReference>
<organism evidence="2 3">
    <name type="scientific">Verticiella sediminum</name>
    <dbReference type="NCBI Taxonomy" id="1247510"/>
    <lineage>
        <taxon>Bacteria</taxon>
        <taxon>Pseudomonadati</taxon>
        <taxon>Pseudomonadota</taxon>
        <taxon>Betaproteobacteria</taxon>
        <taxon>Burkholderiales</taxon>
        <taxon>Alcaligenaceae</taxon>
        <taxon>Verticiella</taxon>
    </lineage>
</organism>
<dbReference type="Gene3D" id="3.30.1590.10">
    <property type="entry name" value="Maltooligosyl trehalose synthase, domain 2"/>
    <property type="match status" value="1"/>
</dbReference>
<proteinExistence type="predicted"/>
<comment type="caution">
    <text evidence="2">The sequence shown here is derived from an EMBL/GenBank/DDBJ whole genome shotgun (WGS) entry which is preliminary data.</text>
</comment>
<dbReference type="EMBL" id="VLTJ01000020">
    <property type="protein sequence ID" value="TSH95797.1"/>
    <property type="molecule type" value="Genomic_DNA"/>
</dbReference>
<dbReference type="InterPro" id="IPR017853">
    <property type="entry name" value="GH"/>
</dbReference>
<dbReference type="Pfam" id="PF00128">
    <property type="entry name" value="Alpha-amylase"/>
    <property type="match status" value="1"/>
</dbReference>
<gene>
    <name evidence="2" type="primary">treY</name>
    <name evidence="2" type="ORF">FOZ76_10420</name>
</gene>
<dbReference type="AlphaFoldDB" id="A0A556AS87"/>
<dbReference type="PANTHER" id="PTHR10357:SF216">
    <property type="entry name" value="MALTOOLIGOSYL TREHALOSE SYNTHASE-RELATED"/>
    <property type="match status" value="1"/>
</dbReference>
<dbReference type="Gene3D" id="3.20.20.80">
    <property type="entry name" value="Glycosidases"/>
    <property type="match status" value="2"/>
</dbReference>
<accession>A0A556AS87</accession>
<evidence type="ECO:0000259" key="1">
    <source>
        <dbReference type="SMART" id="SM00642"/>
    </source>
</evidence>
<dbReference type="GO" id="GO:0005992">
    <property type="term" value="P:trehalose biosynthetic process"/>
    <property type="evidence" value="ECO:0007669"/>
    <property type="project" value="TreeGrafter"/>
</dbReference>
<dbReference type="SUPFAM" id="SSF51445">
    <property type="entry name" value="(Trans)glycosidases"/>
    <property type="match status" value="1"/>
</dbReference>
<dbReference type="PANTHER" id="PTHR10357">
    <property type="entry name" value="ALPHA-AMYLASE FAMILY MEMBER"/>
    <property type="match status" value="1"/>
</dbReference>
<dbReference type="CDD" id="cd11336">
    <property type="entry name" value="AmyAc_MTSase"/>
    <property type="match status" value="1"/>
</dbReference>
<protein>
    <submittedName>
        <fullName evidence="2">Malto-oligosyltrehalose synthase</fullName>
    </submittedName>
</protein>
<dbReference type="GO" id="GO:0047470">
    <property type="term" value="F:(1,4)-alpha-D-glucan 1-alpha-D-glucosylmutase activity"/>
    <property type="evidence" value="ECO:0007669"/>
    <property type="project" value="TreeGrafter"/>
</dbReference>
<evidence type="ECO:0000313" key="2">
    <source>
        <dbReference type="EMBL" id="TSH95797.1"/>
    </source>
</evidence>
<dbReference type="GO" id="GO:0030980">
    <property type="term" value="P:alpha-glucan catabolic process"/>
    <property type="evidence" value="ECO:0007669"/>
    <property type="project" value="TreeGrafter"/>
</dbReference>
<name>A0A556AS87_9BURK</name>
<sequence>MNPPRATVRLQFHQGFTLDDAEPLVGYFADLGISHIYASPLTEARAGSTHGYDVIDPRRIGAAVGGELALRRLVARLRGAGMGLILDIVPNHMATGAANTWWWDVLRWGRGSHYAGHFDIDWESSDPALRGKVLAPFLGAAYGEELSEGRLKLAFDAESGEFEIHYYDNRFPVTPESYAAVFGALPPSPTAQGLVDTFARLAQHSEAPTRQAAVTTLREAAEEPGARACIEAAIAAHDPRDAAGRSRLHALLESQHYRLTWWRNAAEQINWRRFFEISDLAGVRVEEPQVFDDVHALVIRLWAEGVIDGVRIDHVDGLTDPRRYCRKLRAALRAVAASRPAGLEPEPYILVEKILGEDEALPQDWQVDGTSGYDFMAQVGGVLHDARGEPPLTRLWREISGEHDSFHELVRDARRMLITRHFAGEYENLMRALHRIAQESPLTRDWSRAAIRRTLLELLVAFPVYRTYGGLDGRTAADAVFFAHAVREASAHLQTDDQVLLELIDDWLGGRPPSDLPPGPRRNARLTAIRRFQQLTAPLAAKSLEDTVFFRYGRLLSRNEVGAEPSEFALDVVGFHTFAQARAERFPHAMLSTATHDHKRGEDARARLAAISEVPQRWQSLTRGWLTSRQDAPHVVDQYMLLHTLIAAWPLSLEDEPPLEHLRERVEAWQIKSLREGKLRSNWFAPDTGYEERCSAFLAQRLQDARWRQALAEFVELLAPVGALKGLSQALLRTTLPGVPDLYQGTEFWDFSLTDPDNRRPVDFQARMRALGGSATPVELLAHWRDGRVKQAMLQRALGLRRTHAALFAAGGYEPVQLEGEWADGVIAFRRQRGEQRLLVIAPRLGAGILTADAAPAERTPLVPAQAWQDTRLSLRDDDTGLDWRSVFDASPLPAQAGGVALRDALAAFPVQLYYTDA</sequence>
<dbReference type="SMART" id="SM00642">
    <property type="entry name" value="Aamy"/>
    <property type="match status" value="1"/>
</dbReference>
<evidence type="ECO:0000313" key="3">
    <source>
        <dbReference type="Proteomes" id="UP000318405"/>
    </source>
</evidence>
<keyword evidence="3" id="KW-1185">Reference proteome</keyword>